<dbReference type="InterPro" id="IPR013325">
    <property type="entry name" value="RNA_pol_sigma_r2"/>
</dbReference>
<feature type="region of interest" description="Disordered" evidence="6">
    <location>
        <begin position="200"/>
        <end position="225"/>
    </location>
</feature>
<keyword evidence="10" id="KW-1185">Reference proteome</keyword>
<evidence type="ECO:0000256" key="1">
    <source>
        <dbReference type="ARBA" id="ARBA00010641"/>
    </source>
</evidence>
<dbReference type="SUPFAM" id="SSF88659">
    <property type="entry name" value="Sigma3 and sigma4 domains of RNA polymerase sigma factors"/>
    <property type="match status" value="1"/>
</dbReference>
<dbReference type="PANTHER" id="PTHR43133">
    <property type="entry name" value="RNA POLYMERASE ECF-TYPE SIGMA FACTO"/>
    <property type="match status" value="1"/>
</dbReference>
<feature type="domain" description="RNA polymerase sigma factor 70 region 4 type 2" evidence="8">
    <location>
        <begin position="140"/>
        <end position="191"/>
    </location>
</feature>
<keyword evidence="5" id="KW-0804">Transcription</keyword>
<keyword evidence="4" id="KW-0238">DNA-binding</keyword>
<sequence>MIAEMAKPTIQSDSTAPPGAGVSDARLVEMARRGDQEAFGDLVLRYERRLIRVIMRFVDNTETARDLAQETFLKVYGRLDQFDTSRRFGPWLFRVGVNLTLDHLRKKKRRGRWSLFSDIGKERSPDPESDDPRLAIDTSQEVRKVLEQVPEKYRSVLVLRDLEGFSTSEIAAIMGRKEATIRWRLAEARNRFSKLWMTRLNPGDADSGDSSDESSDAEQKQDGAE</sequence>
<dbReference type="InterPro" id="IPR036388">
    <property type="entry name" value="WH-like_DNA-bd_sf"/>
</dbReference>
<proteinExistence type="inferred from homology"/>
<evidence type="ECO:0000259" key="8">
    <source>
        <dbReference type="Pfam" id="PF08281"/>
    </source>
</evidence>
<evidence type="ECO:0000259" key="7">
    <source>
        <dbReference type="Pfam" id="PF04542"/>
    </source>
</evidence>
<dbReference type="AlphaFoldDB" id="A0A517R4X3"/>
<dbReference type="EMBL" id="CP036268">
    <property type="protein sequence ID" value="QDT38938.1"/>
    <property type="molecule type" value="Genomic_DNA"/>
</dbReference>
<gene>
    <name evidence="9" type="primary">sigW_7</name>
    <name evidence="9" type="ORF">Pan189_33380</name>
</gene>
<evidence type="ECO:0000256" key="6">
    <source>
        <dbReference type="SAM" id="MobiDB-lite"/>
    </source>
</evidence>
<evidence type="ECO:0000313" key="9">
    <source>
        <dbReference type="EMBL" id="QDT38938.1"/>
    </source>
</evidence>
<organism evidence="9 10">
    <name type="scientific">Stratiformator vulcanicus</name>
    <dbReference type="NCBI Taxonomy" id="2527980"/>
    <lineage>
        <taxon>Bacteria</taxon>
        <taxon>Pseudomonadati</taxon>
        <taxon>Planctomycetota</taxon>
        <taxon>Planctomycetia</taxon>
        <taxon>Planctomycetales</taxon>
        <taxon>Planctomycetaceae</taxon>
        <taxon>Stratiformator</taxon>
    </lineage>
</organism>
<dbReference type="Gene3D" id="1.10.1740.10">
    <property type="match status" value="1"/>
</dbReference>
<evidence type="ECO:0000313" key="10">
    <source>
        <dbReference type="Proteomes" id="UP000317318"/>
    </source>
</evidence>
<feature type="region of interest" description="Disordered" evidence="6">
    <location>
        <begin position="1"/>
        <end position="22"/>
    </location>
</feature>
<dbReference type="Pfam" id="PF04542">
    <property type="entry name" value="Sigma70_r2"/>
    <property type="match status" value="1"/>
</dbReference>
<dbReference type="GO" id="GO:0016987">
    <property type="term" value="F:sigma factor activity"/>
    <property type="evidence" value="ECO:0007669"/>
    <property type="project" value="UniProtKB-KW"/>
</dbReference>
<reference evidence="9 10" key="1">
    <citation type="submission" date="2019-02" db="EMBL/GenBank/DDBJ databases">
        <title>Deep-cultivation of Planctomycetes and their phenomic and genomic characterization uncovers novel biology.</title>
        <authorList>
            <person name="Wiegand S."/>
            <person name="Jogler M."/>
            <person name="Boedeker C."/>
            <person name="Pinto D."/>
            <person name="Vollmers J."/>
            <person name="Rivas-Marin E."/>
            <person name="Kohn T."/>
            <person name="Peeters S.H."/>
            <person name="Heuer A."/>
            <person name="Rast P."/>
            <person name="Oberbeckmann S."/>
            <person name="Bunk B."/>
            <person name="Jeske O."/>
            <person name="Meyerdierks A."/>
            <person name="Storesund J.E."/>
            <person name="Kallscheuer N."/>
            <person name="Luecker S."/>
            <person name="Lage O.M."/>
            <person name="Pohl T."/>
            <person name="Merkel B.J."/>
            <person name="Hornburger P."/>
            <person name="Mueller R.-W."/>
            <person name="Bruemmer F."/>
            <person name="Labrenz M."/>
            <person name="Spormann A.M."/>
            <person name="Op den Camp H."/>
            <person name="Overmann J."/>
            <person name="Amann R."/>
            <person name="Jetten M.S.M."/>
            <person name="Mascher T."/>
            <person name="Medema M.H."/>
            <person name="Devos D.P."/>
            <person name="Kaster A.-K."/>
            <person name="Ovreas L."/>
            <person name="Rohde M."/>
            <person name="Galperin M.Y."/>
            <person name="Jogler C."/>
        </authorList>
    </citation>
    <scope>NUCLEOTIDE SEQUENCE [LARGE SCALE GENOMIC DNA]</scope>
    <source>
        <strain evidence="9 10">Pan189</strain>
    </source>
</reference>
<dbReference type="Gene3D" id="1.10.10.10">
    <property type="entry name" value="Winged helix-like DNA-binding domain superfamily/Winged helix DNA-binding domain"/>
    <property type="match status" value="1"/>
</dbReference>
<evidence type="ECO:0000256" key="3">
    <source>
        <dbReference type="ARBA" id="ARBA00023082"/>
    </source>
</evidence>
<dbReference type="RefSeq" id="WP_310820624.1">
    <property type="nucleotide sequence ID" value="NZ_CP036268.1"/>
</dbReference>
<name>A0A517R4X3_9PLAN</name>
<dbReference type="InterPro" id="IPR013249">
    <property type="entry name" value="RNA_pol_sigma70_r4_t2"/>
</dbReference>
<dbReference type="Pfam" id="PF08281">
    <property type="entry name" value="Sigma70_r4_2"/>
    <property type="match status" value="1"/>
</dbReference>
<feature type="compositionally biased region" description="Acidic residues" evidence="6">
    <location>
        <begin position="206"/>
        <end position="216"/>
    </location>
</feature>
<dbReference type="Proteomes" id="UP000317318">
    <property type="component" value="Chromosome"/>
</dbReference>
<keyword evidence="2" id="KW-0805">Transcription regulation</keyword>
<dbReference type="GO" id="GO:0003677">
    <property type="term" value="F:DNA binding"/>
    <property type="evidence" value="ECO:0007669"/>
    <property type="project" value="UniProtKB-KW"/>
</dbReference>
<dbReference type="InterPro" id="IPR007627">
    <property type="entry name" value="RNA_pol_sigma70_r2"/>
</dbReference>
<dbReference type="InterPro" id="IPR014284">
    <property type="entry name" value="RNA_pol_sigma-70_dom"/>
</dbReference>
<accession>A0A517R4X3</accession>
<evidence type="ECO:0000256" key="4">
    <source>
        <dbReference type="ARBA" id="ARBA00023125"/>
    </source>
</evidence>
<dbReference type="KEGG" id="svp:Pan189_33380"/>
<dbReference type="PANTHER" id="PTHR43133:SF8">
    <property type="entry name" value="RNA POLYMERASE SIGMA FACTOR HI_1459-RELATED"/>
    <property type="match status" value="1"/>
</dbReference>
<dbReference type="SUPFAM" id="SSF88946">
    <property type="entry name" value="Sigma2 domain of RNA polymerase sigma factors"/>
    <property type="match status" value="1"/>
</dbReference>
<keyword evidence="3" id="KW-0731">Sigma factor</keyword>
<dbReference type="CDD" id="cd06171">
    <property type="entry name" value="Sigma70_r4"/>
    <property type="match status" value="1"/>
</dbReference>
<dbReference type="NCBIfam" id="TIGR02937">
    <property type="entry name" value="sigma70-ECF"/>
    <property type="match status" value="1"/>
</dbReference>
<feature type="domain" description="RNA polymerase sigma-70 region 2" evidence="7">
    <location>
        <begin position="42"/>
        <end position="110"/>
    </location>
</feature>
<dbReference type="InterPro" id="IPR039425">
    <property type="entry name" value="RNA_pol_sigma-70-like"/>
</dbReference>
<evidence type="ECO:0000256" key="5">
    <source>
        <dbReference type="ARBA" id="ARBA00023163"/>
    </source>
</evidence>
<evidence type="ECO:0000256" key="2">
    <source>
        <dbReference type="ARBA" id="ARBA00023015"/>
    </source>
</evidence>
<dbReference type="GO" id="GO:0006352">
    <property type="term" value="P:DNA-templated transcription initiation"/>
    <property type="evidence" value="ECO:0007669"/>
    <property type="project" value="InterPro"/>
</dbReference>
<protein>
    <submittedName>
        <fullName evidence="9">ECF RNA polymerase sigma factor SigW</fullName>
    </submittedName>
</protein>
<comment type="similarity">
    <text evidence="1">Belongs to the sigma-70 factor family. ECF subfamily.</text>
</comment>
<dbReference type="InterPro" id="IPR013324">
    <property type="entry name" value="RNA_pol_sigma_r3/r4-like"/>
</dbReference>